<dbReference type="Pfam" id="PF00632">
    <property type="entry name" value="HECT"/>
    <property type="match status" value="1"/>
</dbReference>
<keyword evidence="12" id="KW-1185">Reference proteome</keyword>
<keyword evidence="6 7" id="KW-0833">Ubl conjugation pathway</keyword>
<dbReference type="SMART" id="SM00456">
    <property type="entry name" value="WW"/>
    <property type="match status" value="2"/>
</dbReference>
<dbReference type="CDD" id="cd00201">
    <property type="entry name" value="WW"/>
    <property type="match status" value="1"/>
</dbReference>
<organism evidence="11 12">
    <name type="scientific">Heterodera trifolii</name>
    <dbReference type="NCBI Taxonomy" id="157864"/>
    <lineage>
        <taxon>Eukaryota</taxon>
        <taxon>Metazoa</taxon>
        <taxon>Ecdysozoa</taxon>
        <taxon>Nematoda</taxon>
        <taxon>Chromadorea</taxon>
        <taxon>Rhabditida</taxon>
        <taxon>Tylenchina</taxon>
        <taxon>Tylenchomorpha</taxon>
        <taxon>Tylenchoidea</taxon>
        <taxon>Heteroderidae</taxon>
        <taxon>Heteroderinae</taxon>
        <taxon>Heterodera</taxon>
    </lineage>
</organism>
<evidence type="ECO:0000313" key="12">
    <source>
        <dbReference type="Proteomes" id="UP001620626"/>
    </source>
</evidence>
<dbReference type="Gene3D" id="3.30.2160.10">
    <property type="entry name" value="Hect, E3 ligase catalytic domain"/>
    <property type="match status" value="1"/>
</dbReference>
<evidence type="ECO:0000259" key="10">
    <source>
        <dbReference type="PROSITE" id="PS50237"/>
    </source>
</evidence>
<dbReference type="InterPro" id="IPR000569">
    <property type="entry name" value="HECT_dom"/>
</dbReference>
<name>A0ABD2L0D6_9BILA</name>
<evidence type="ECO:0000313" key="11">
    <source>
        <dbReference type="EMBL" id="KAL3108631.1"/>
    </source>
</evidence>
<feature type="region of interest" description="Disordered" evidence="8">
    <location>
        <begin position="368"/>
        <end position="433"/>
    </location>
</feature>
<feature type="region of interest" description="Disordered" evidence="8">
    <location>
        <begin position="547"/>
        <end position="603"/>
    </location>
</feature>
<dbReference type="SUPFAM" id="SSF56204">
    <property type="entry name" value="Hect, E3 ligase catalytic domain"/>
    <property type="match status" value="1"/>
</dbReference>
<dbReference type="InterPro" id="IPR040524">
    <property type="entry name" value="HECW1_helix"/>
</dbReference>
<dbReference type="PROSITE" id="PS50020">
    <property type="entry name" value="WW_DOMAIN_2"/>
    <property type="match status" value="1"/>
</dbReference>
<dbReference type="InterPro" id="IPR036020">
    <property type="entry name" value="WW_dom_sf"/>
</dbReference>
<evidence type="ECO:0000256" key="5">
    <source>
        <dbReference type="ARBA" id="ARBA00022737"/>
    </source>
</evidence>
<protein>
    <recommendedName>
        <fullName evidence="3">HECT-type E3 ubiquitin transferase</fullName>
        <ecNumber evidence="3">2.3.2.26</ecNumber>
    </recommendedName>
</protein>
<evidence type="ECO:0000259" key="9">
    <source>
        <dbReference type="PROSITE" id="PS50020"/>
    </source>
</evidence>
<evidence type="ECO:0000256" key="1">
    <source>
        <dbReference type="ARBA" id="ARBA00000885"/>
    </source>
</evidence>
<evidence type="ECO:0000256" key="7">
    <source>
        <dbReference type="PROSITE-ProRule" id="PRU00104"/>
    </source>
</evidence>
<dbReference type="CDD" id="cd00078">
    <property type="entry name" value="HECTc"/>
    <property type="match status" value="1"/>
</dbReference>
<dbReference type="Pfam" id="PF18436">
    <property type="entry name" value="HECW1_helix"/>
    <property type="match status" value="1"/>
</dbReference>
<dbReference type="InterPro" id="IPR050409">
    <property type="entry name" value="E3_ubiq-protein_ligase"/>
</dbReference>
<keyword evidence="5" id="KW-0677">Repeat</keyword>
<dbReference type="SUPFAM" id="SSF51045">
    <property type="entry name" value="WW domain"/>
    <property type="match status" value="2"/>
</dbReference>
<dbReference type="InterPro" id="IPR001202">
    <property type="entry name" value="WW_dom"/>
</dbReference>
<feature type="compositionally biased region" description="Polar residues" evidence="8">
    <location>
        <begin position="547"/>
        <end position="556"/>
    </location>
</feature>
<dbReference type="EMBL" id="JBICBT010000590">
    <property type="protein sequence ID" value="KAL3108631.1"/>
    <property type="molecule type" value="Genomic_DNA"/>
</dbReference>
<dbReference type="InterPro" id="IPR035983">
    <property type="entry name" value="Hect_E3_ubiquitin_ligase"/>
</dbReference>
<feature type="compositionally biased region" description="Acidic residues" evidence="8">
    <location>
        <begin position="401"/>
        <end position="410"/>
    </location>
</feature>
<evidence type="ECO:0000256" key="4">
    <source>
        <dbReference type="ARBA" id="ARBA00022679"/>
    </source>
</evidence>
<gene>
    <name evidence="11" type="ORF">niasHT_015553</name>
</gene>
<dbReference type="FunFam" id="3.30.2410.10:FF:000001">
    <property type="entry name" value="E3 ubiquitin-protein ligase NEDD4-like"/>
    <property type="match status" value="1"/>
</dbReference>
<dbReference type="PANTHER" id="PTHR11254:SF320">
    <property type="entry name" value="HECT-TYPE E3 UBIQUITIN TRANSFERASE"/>
    <property type="match status" value="1"/>
</dbReference>
<evidence type="ECO:0000256" key="6">
    <source>
        <dbReference type="ARBA" id="ARBA00022786"/>
    </source>
</evidence>
<feature type="compositionally biased region" description="Basic and acidic residues" evidence="8">
    <location>
        <begin position="411"/>
        <end position="421"/>
    </location>
</feature>
<dbReference type="Gene3D" id="3.30.2410.10">
    <property type="entry name" value="Hect, E3 ligase catalytic domain"/>
    <property type="match status" value="1"/>
</dbReference>
<dbReference type="Pfam" id="PF00397">
    <property type="entry name" value="WW"/>
    <property type="match status" value="1"/>
</dbReference>
<keyword evidence="4" id="KW-0808">Transferase</keyword>
<reference evidence="11 12" key="1">
    <citation type="submission" date="2024-10" db="EMBL/GenBank/DDBJ databases">
        <authorList>
            <person name="Kim D."/>
        </authorList>
    </citation>
    <scope>NUCLEOTIDE SEQUENCE [LARGE SCALE GENOMIC DNA]</scope>
    <source>
        <strain evidence="11">BH-2024</strain>
    </source>
</reference>
<comment type="catalytic activity">
    <reaction evidence="1">
        <text>S-ubiquitinyl-[E2 ubiquitin-conjugating enzyme]-L-cysteine + [acceptor protein]-L-lysine = [E2 ubiquitin-conjugating enzyme]-L-cysteine + N(6)-ubiquitinyl-[acceptor protein]-L-lysine.</text>
        <dbReference type="EC" id="2.3.2.26"/>
    </reaction>
</comment>
<dbReference type="SMART" id="SM00119">
    <property type="entry name" value="HECTc"/>
    <property type="match status" value="1"/>
</dbReference>
<dbReference type="AlphaFoldDB" id="A0ABD2L0D6"/>
<evidence type="ECO:0000256" key="2">
    <source>
        <dbReference type="ARBA" id="ARBA00004906"/>
    </source>
</evidence>
<feature type="active site" description="Glycyl thioester intermediate" evidence="7">
    <location>
        <position position="1064"/>
    </location>
</feature>
<comment type="pathway">
    <text evidence="2">Protein modification; protein ubiquitination.</text>
</comment>
<feature type="compositionally biased region" description="Basic and acidic residues" evidence="8">
    <location>
        <begin position="391"/>
        <end position="400"/>
    </location>
</feature>
<proteinExistence type="predicted"/>
<dbReference type="FunFam" id="3.90.1750.10:FF:000079">
    <property type="entry name" value="E3 ubiquitin-protein ligase"/>
    <property type="match status" value="1"/>
</dbReference>
<accession>A0ABD2L0D6</accession>
<feature type="domain" description="WW" evidence="9">
    <location>
        <begin position="330"/>
        <end position="363"/>
    </location>
</feature>
<dbReference type="PANTHER" id="PTHR11254">
    <property type="entry name" value="HECT DOMAIN UBIQUITIN-PROTEIN LIGASE"/>
    <property type="match status" value="1"/>
</dbReference>
<dbReference type="GO" id="GO:0005737">
    <property type="term" value="C:cytoplasm"/>
    <property type="evidence" value="ECO:0007669"/>
    <property type="project" value="UniProtKB-ARBA"/>
</dbReference>
<evidence type="ECO:0000256" key="3">
    <source>
        <dbReference type="ARBA" id="ARBA00012485"/>
    </source>
</evidence>
<dbReference type="Gene3D" id="2.60.40.2840">
    <property type="match status" value="1"/>
</dbReference>
<dbReference type="Proteomes" id="UP001620626">
    <property type="component" value="Unassembled WGS sequence"/>
</dbReference>
<dbReference type="Gene3D" id="3.90.1750.10">
    <property type="entry name" value="Hect, E3 ligase catalytic domains"/>
    <property type="match status" value="1"/>
</dbReference>
<dbReference type="PROSITE" id="PS50237">
    <property type="entry name" value="HECT"/>
    <property type="match status" value="1"/>
</dbReference>
<dbReference type="EC" id="2.3.2.26" evidence="3"/>
<comment type="caution">
    <text evidence="11">The sequence shown here is derived from an EMBL/GenBank/DDBJ whole genome shotgun (WGS) entry which is preliminary data.</text>
</comment>
<feature type="domain" description="HECT" evidence="10">
    <location>
        <begin position="746"/>
        <end position="1096"/>
    </location>
</feature>
<dbReference type="GO" id="GO:0061630">
    <property type="term" value="F:ubiquitin protein ligase activity"/>
    <property type="evidence" value="ECO:0007669"/>
    <property type="project" value="UniProtKB-EC"/>
</dbReference>
<feature type="compositionally biased region" description="Basic and acidic residues" evidence="8">
    <location>
        <begin position="572"/>
        <end position="593"/>
    </location>
</feature>
<sequence length="1096" mass="124072">MDEEEDGDGAEEAQLDKRLGLRPLRLFLILHPRHRSVRLSWMLSRCSLLDWIGLFPLEESDPLGFIDYRAFGVCGMGEGALEWHLGDRFLATMDDIQNNNGKCDAKHEQPRACQFRYFDGISGTVRAHSPPLLVYRNARLAITALSCHPQLNSSQFYVKLTTSSNCCHYRTSSSAIADWPSLNFLLPVDRSSEIRIRLKERRWNGAKLVGEANVPMMDLLDGADKGRRCSLLLRPSLSHCLLLSCRLMPLSRQSLHATLSSLHHSSVSHNDRNGNPSNPNGGIGSCAASPFPPLCSSASSSSAASSQQPMSNSFCSSSSSSSSSMISCYSNLPSGWEVRVDAKGRPLFVDHNRQRTTWTAPLLLESRNSAESEDTKGQFGHFGASSRRTVIGRESDRNLEEIDDDGEEQEDTSRMAEDKSNGNRSSNESSVLSESDAKALQFVIDNDTFRQSLTDNEEALRMYNESLYLKHIVHRIRRDPSKFSHFRANRELADFLNAFADQTQPLPVGWQIARDCGPNGQRLFVDHINRQITPIDPRLSDRWMTKALQQRSTAAQRQRDRKTRSAPPIRRKGTEGRRKRENDCDEGRRERGRTANGTNQRVNASDQWVRNELIWEWGRTAQRADEVRNVLAERCPAIAETVFKKLQIIAKVGEFAMLRFANDMDLVMAISILEQYNRQSEGGVEGQGGRQRTNGGGSDAILEQKLAQFHQCLERAGHGKGPGRIRFRLRRDHLMNDAFEKVLAVSAEQLRKCQMMVTFDCEDGLDYGGPSRELFFLLSRELFHPRHGLFEFSGPNAHTVQISPMSKFVDHHLKWMELCGRVLGLALVHRCLLDSFFTRPFYKMMAQLPLRLDDLRDLDPQLWHSLCWLRDHPIGGAAEEEEENDATDQPTTLALAFCVTEEVAGEIIERELLPGGKDLSVTDANKSDFIDRMVKWRTVRGVQTQSAALLRGLYDVVDKEYLRIFEPQQLELVLSGSVEIDISDWRANSEYRGGYHATHVVIQWFWECVLTMCNADRLRLLQFATGSSSVPYEGFRALRGSDGPKRFCIERWGEGESLPRAHTCFNRLDLPPYRDKSTLKSKLMLAIYESSSYAIE</sequence>
<evidence type="ECO:0000256" key="8">
    <source>
        <dbReference type="SAM" id="MobiDB-lite"/>
    </source>
</evidence>
<dbReference type="Gene3D" id="2.20.70.10">
    <property type="match status" value="2"/>
</dbReference>